<dbReference type="Pfam" id="PF04023">
    <property type="entry name" value="FeoA"/>
    <property type="match status" value="1"/>
</dbReference>
<feature type="domain" description="Ferrous iron transporter FeoA-like" evidence="2">
    <location>
        <begin position="5"/>
        <end position="80"/>
    </location>
</feature>
<dbReference type="EMBL" id="LSZQ01000068">
    <property type="protein sequence ID" value="KXU34138.1"/>
    <property type="molecule type" value="Genomic_DNA"/>
</dbReference>
<dbReference type="InterPro" id="IPR052713">
    <property type="entry name" value="FeoA"/>
</dbReference>
<reference evidence="4" key="1">
    <citation type="submission" date="2016-02" db="EMBL/GenBank/DDBJ databases">
        <authorList>
            <person name="Sanders J.G."/>
            <person name="Lin J.Y."/>
            <person name="Wertz J.T."/>
            <person name="Russell J.A."/>
            <person name="Moreau C.S."/>
            <person name="Powell S."/>
        </authorList>
    </citation>
    <scope>NUCLEOTIDE SEQUENCE [LARGE SCALE GENOMIC DNA]</scope>
    <source>
        <strain evidence="4">CAG34</strain>
    </source>
</reference>
<dbReference type="InterPro" id="IPR007167">
    <property type="entry name" value="Fe-transptr_FeoA-like"/>
</dbReference>
<dbReference type="RefSeq" id="WP_068631342.1">
    <property type="nucleotide sequence ID" value="NZ_LSZQ01000068.1"/>
</dbReference>
<name>A0A139SHT7_9BACT</name>
<dbReference type="GO" id="GO:0046914">
    <property type="term" value="F:transition metal ion binding"/>
    <property type="evidence" value="ECO:0007669"/>
    <property type="project" value="InterPro"/>
</dbReference>
<keyword evidence="4" id="KW-1185">Reference proteome</keyword>
<accession>A0A139SHT7</accession>
<protein>
    <submittedName>
        <fullName evidence="3">FeoA family protein</fullName>
    </submittedName>
</protein>
<evidence type="ECO:0000259" key="2">
    <source>
        <dbReference type="SMART" id="SM00899"/>
    </source>
</evidence>
<dbReference type="OrthoDB" id="9811076at2"/>
<dbReference type="AlphaFoldDB" id="A0A139SHT7"/>
<gene>
    <name evidence="3" type="ORF">AXK11_08835</name>
</gene>
<dbReference type="InterPro" id="IPR008988">
    <property type="entry name" value="Transcriptional_repressor_C"/>
</dbReference>
<dbReference type="SMART" id="SM00899">
    <property type="entry name" value="FeoA"/>
    <property type="match status" value="1"/>
</dbReference>
<evidence type="ECO:0000313" key="3">
    <source>
        <dbReference type="EMBL" id="KXU34138.1"/>
    </source>
</evidence>
<proteinExistence type="predicted"/>
<keyword evidence="1" id="KW-0408">Iron</keyword>
<dbReference type="Proteomes" id="UP000070058">
    <property type="component" value="Unassembled WGS sequence"/>
</dbReference>
<dbReference type="Gene3D" id="2.30.30.90">
    <property type="match status" value="1"/>
</dbReference>
<dbReference type="PANTHER" id="PTHR42954">
    <property type="entry name" value="FE(2+) TRANSPORT PROTEIN A"/>
    <property type="match status" value="1"/>
</dbReference>
<comment type="caution">
    <text evidence="3">The sequence shown here is derived from an EMBL/GenBank/DDBJ whole genome shotgun (WGS) entry which is preliminary data.</text>
</comment>
<dbReference type="PANTHER" id="PTHR42954:SF2">
    <property type="entry name" value="FE(2+) TRANSPORT PROTEIN A"/>
    <property type="match status" value="1"/>
</dbReference>
<dbReference type="InterPro" id="IPR038157">
    <property type="entry name" value="FeoA_core_dom"/>
</dbReference>
<dbReference type="SUPFAM" id="SSF50037">
    <property type="entry name" value="C-terminal domain of transcriptional repressors"/>
    <property type="match status" value="1"/>
</dbReference>
<evidence type="ECO:0000256" key="1">
    <source>
        <dbReference type="ARBA" id="ARBA00023004"/>
    </source>
</evidence>
<sequence>MSELTSLSSLAAGQSAVVRELPAGGAGSTAALRLREMGVLVGTPLTLVRRAPLGDPIEIKVRGYHLTLRQSEAEHIFVEPVMAEA</sequence>
<dbReference type="STRING" id="1548207.AXK11_08835"/>
<evidence type="ECO:0000313" key="4">
    <source>
        <dbReference type="Proteomes" id="UP000070058"/>
    </source>
</evidence>
<organism evidence="3 4">
    <name type="scientific">Cephaloticoccus primus</name>
    <dbReference type="NCBI Taxonomy" id="1548207"/>
    <lineage>
        <taxon>Bacteria</taxon>
        <taxon>Pseudomonadati</taxon>
        <taxon>Verrucomicrobiota</taxon>
        <taxon>Opitutia</taxon>
        <taxon>Opitutales</taxon>
        <taxon>Opitutaceae</taxon>
        <taxon>Cephaloticoccus</taxon>
    </lineage>
</organism>